<dbReference type="Proteomes" id="UP000765509">
    <property type="component" value="Unassembled WGS sequence"/>
</dbReference>
<comment type="caution">
    <text evidence="1">The sequence shown here is derived from an EMBL/GenBank/DDBJ whole genome shotgun (WGS) entry which is preliminary data.</text>
</comment>
<dbReference type="EMBL" id="AVOT02047676">
    <property type="protein sequence ID" value="MBW0542953.1"/>
    <property type="molecule type" value="Genomic_DNA"/>
</dbReference>
<name>A0A9Q3FS81_9BASI</name>
<sequence length="169" mass="18620">MASSSQTYVVQKAVEVLDPACTECLAKGKECFQHFNLKSSKCNFCFVRKKPCHCPGPADSNVKRNLWSSSSAVPISRLITEGLVKWIRRISDLPPDLDAEGSDELDGEEVEVVNNPVGHQSVTSPSHLLPKDLKAALFPVPLEIFNQLLLPFLLPFLLHHQIPPTPGLP</sequence>
<protein>
    <submittedName>
        <fullName evidence="1">Uncharacterized protein</fullName>
    </submittedName>
</protein>
<evidence type="ECO:0000313" key="1">
    <source>
        <dbReference type="EMBL" id="MBW0542953.1"/>
    </source>
</evidence>
<gene>
    <name evidence="1" type="ORF">O181_082668</name>
</gene>
<dbReference type="AlphaFoldDB" id="A0A9Q3FS81"/>
<organism evidence="1 2">
    <name type="scientific">Austropuccinia psidii MF-1</name>
    <dbReference type="NCBI Taxonomy" id="1389203"/>
    <lineage>
        <taxon>Eukaryota</taxon>
        <taxon>Fungi</taxon>
        <taxon>Dikarya</taxon>
        <taxon>Basidiomycota</taxon>
        <taxon>Pucciniomycotina</taxon>
        <taxon>Pucciniomycetes</taxon>
        <taxon>Pucciniales</taxon>
        <taxon>Sphaerophragmiaceae</taxon>
        <taxon>Austropuccinia</taxon>
    </lineage>
</organism>
<proteinExistence type="predicted"/>
<accession>A0A9Q3FS81</accession>
<keyword evidence="2" id="KW-1185">Reference proteome</keyword>
<reference evidence="1" key="1">
    <citation type="submission" date="2021-03" db="EMBL/GenBank/DDBJ databases">
        <title>Draft genome sequence of rust myrtle Austropuccinia psidii MF-1, a brazilian biotype.</title>
        <authorList>
            <person name="Quecine M.C."/>
            <person name="Pachon D.M.R."/>
            <person name="Bonatelli M.L."/>
            <person name="Correr F.H."/>
            <person name="Franceschini L.M."/>
            <person name="Leite T.F."/>
            <person name="Margarido G.R.A."/>
            <person name="Almeida C.A."/>
            <person name="Ferrarezi J.A."/>
            <person name="Labate C.A."/>
        </authorList>
    </citation>
    <scope>NUCLEOTIDE SEQUENCE</scope>
    <source>
        <strain evidence="1">MF-1</strain>
    </source>
</reference>
<evidence type="ECO:0000313" key="2">
    <source>
        <dbReference type="Proteomes" id="UP000765509"/>
    </source>
</evidence>